<feature type="domain" description="RNase H type-1" evidence="2">
    <location>
        <begin position="17"/>
        <end position="73"/>
    </location>
</feature>
<proteinExistence type="predicted"/>
<reference evidence="3 4" key="1">
    <citation type="submission" date="2024-11" db="EMBL/GenBank/DDBJ databases">
        <title>A near-complete genome assembly of Cinchona calisaya.</title>
        <authorList>
            <person name="Lian D.C."/>
            <person name="Zhao X.W."/>
            <person name="Wei L."/>
        </authorList>
    </citation>
    <scope>NUCLEOTIDE SEQUENCE [LARGE SCALE GENOMIC DNA]</scope>
    <source>
        <tissue evidence="3">Nenye</tissue>
    </source>
</reference>
<dbReference type="InterPro" id="IPR012337">
    <property type="entry name" value="RNaseH-like_sf"/>
</dbReference>
<evidence type="ECO:0000313" key="3">
    <source>
        <dbReference type="EMBL" id="KAL3534878.1"/>
    </source>
</evidence>
<dbReference type="AlphaFoldDB" id="A0ABD3AUJ8"/>
<dbReference type="SUPFAM" id="SSF53098">
    <property type="entry name" value="Ribonuclease H-like"/>
    <property type="match status" value="1"/>
</dbReference>
<organism evidence="3 4">
    <name type="scientific">Cinchona calisaya</name>
    <dbReference type="NCBI Taxonomy" id="153742"/>
    <lineage>
        <taxon>Eukaryota</taxon>
        <taxon>Viridiplantae</taxon>
        <taxon>Streptophyta</taxon>
        <taxon>Embryophyta</taxon>
        <taxon>Tracheophyta</taxon>
        <taxon>Spermatophyta</taxon>
        <taxon>Magnoliopsida</taxon>
        <taxon>eudicotyledons</taxon>
        <taxon>Gunneridae</taxon>
        <taxon>Pentapetalae</taxon>
        <taxon>asterids</taxon>
        <taxon>lamiids</taxon>
        <taxon>Gentianales</taxon>
        <taxon>Rubiaceae</taxon>
        <taxon>Cinchonoideae</taxon>
        <taxon>Cinchoneae</taxon>
        <taxon>Cinchona</taxon>
    </lineage>
</organism>
<sequence length="103" mass="10928">MTSSGLVGGRGLHCGLTGQLLANFACSFGHITIMVAEILALIEGVKLCINHGCMELLIELDSQALCHRVLGETAPWAIGCSYMQSLSSSSPSSFYFGAYLLRS</sequence>
<dbReference type="Gene3D" id="3.30.420.10">
    <property type="entry name" value="Ribonuclease H-like superfamily/Ribonuclease H"/>
    <property type="match status" value="1"/>
</dbReference>
<evidence type="ECO:0000256" key="1">
    <source>
        <dbReference type="SAM" id="Phobius"/>
    </source>
</evidence>
<feature type="transmembrane region" description="Helical" evidence="1">
    <location>
        <begin position="20"/>
        <end position="42"/>
    </location>
</feature>
<protein>
    <recommendedName>
        <fullName evidence="2">RNase H type-1 domain-containing protein</fullName>
    </recommendedName>
</protein>
<evidence type="ECO:0000259" key="2">
    <source>
        <dbReference type="Pfam" id="PF13456"/>
    </source>
</evidence>
<accession>A0ABD3AUJ8</accession>
<dbReference type="Proteomes" id="UP001630127">
    <property type="component" value="Unassembled WGS sequence"/>
</dbReference>
<dbReference type="PANTHER" id="PTHR47723">
    <property type="entry name" value="OS05G0353850 PROTEIN"/>
    <property type="match status" value="1"/>
</dbReference>
<gene>
    <name evidence="3" type="ORF">ACH5RR_003339</name>
</gene>
<name>A0ABD3AUJ8_9GENT</name>
<keyword evidence="4" id="KW-1185">Reference proteome</keyword>
<dbReference type="EMBL" id="JBJUIK010000002">
    <property type="protein sequence ID" value="KAL3534878.1"/>
    <property type="molecule type" value="Genomic_DNA"/>
</dbReference>
<comment type="caution">
    <text evidence="3">The sequence shown here is derived from an EMBL/GenBank/DDBJ whole genome shotgun (WGS) entry which is preliminary data.</text>
</comment>
<keyword evidence="1" id="KW-0472">Membrane</keyword>
<dbReference type="InterPro" id="IPR002156">
    <property type="entry name" value="RNaseH_domain"/>
</dbReference>
<dbReference type="Pfam" id="PF13456">
    <property type="entry name" value="RVT_3"/>
    <property type="match status" value="1"/>
</dbReference>
<dbReference type="InterPro" id="IPR053151">
    <property type="entry name" value="RNase_H-like"/>
</dbReference>
<evidence type="ECO:0000313" key="4">
    <source>
        <dbReference type="Proteomes" id="UP001630127"/>
    </source>
</evidence>
<dbReference type="InterPro" id="IPR036397">
    <property type="entry name" value="RNaseH_sf"/>
</dbReference>
<dbReference type="PANTHER" id="PTHR47723:SF19">
    <property type="entry name" value="POLYNUCLEOTIDYL TRANSFERASE, RIBONUCLEASE H-LIKE SUPERFAMILY PROTEIN"/>
    <property type="match status" value="1"/>
</dbReference>
<keyword evidence="1" id="KW-0812">Transmembrane</keyword>
<keyword evidence="1" id="KW-1133">Transmembrane helix</keyword>